<keyword evidence="1" id="KW-0223">Dioxygenase</keyword>
<dbReference type="Proteomes" id="UP001164539">
    <property type="component" value="Chromosome 5"/>
</dbReference>
<keyword evidence="1" id="KW-0560">Oxidoreductase</keyword>
<keyword evidence="2" id="KW-1185">Reference proteome</keyword>
<protein>
    <submittedName>
        <fullName evidence="1">2-oxoglutarate-dependent dioxygenase</fullName>
    </submittedName>
</protein>
<accession>A0ACC1Y402</accession>
<comment type="caution">
    <text evidence="1">The sequence shown here is derived from an EMBL/GenBank/DDBJ whole genome shotgun (WGS) entry which is preliminary data.</text>
</comment>
<reference evidence="1 2" key="1">
    <citation type="journal article" date="2023" name="Science">
        <title>Complex scaffold remodeling in plant triterpene biosynthesis.</title>
        <authorList>
            <person name="De La Pena R."/>
            <person name="Hodgson H."/>
            <person name="Liu J.C."/>
            <person name="Stephenson M.J."/>
            <person name="Martin A.C."/>
            <person name="Owen C."/>
            <person name="Harkess A."/>
            <person name="Leebens-Mack J."/>
            <person name="Jimenez L.E."/>
            <person name="Osbourn A."/>
            <person name="Sattely E.S."/>
        </authorList>
    </citation>
    <scope>NUCLEOTIDE SEQUENCE [LARGE SCALE GENOMIC DNA]</scope>
    <source>
        <strain evidence="2">cv. JPN11</strain>
        <tissue evidence="1">Leaf</tissue>
    </source>
</reference>
<evidence type="ECO:0000313" key="1">
    <source>
        <dbReference type="EMBL" id="KAJ4718235.1"/>
    </source>
</evidence>
<gene>
    <name evidence="1" type="ORF">OWV82_009941</name>
</gene>
<dbReference type="EMBL" id="CM051398">
    <property type="protein sequence ID" value="KAJ4718235.1"/>
    <property type="molecule type" value="Genomic_DNA"/>
</dbReference>
<name>A0ACC1Y402_MELAZ</name>
<evidence type="ECO:0000313" key="2">
    <source>
        <dbReference type="Proteomes" id="UP001164539"/>
    </source>
</evidence>
<proteinExistence type="predicted"/>
<organism evidence="1 2">
    <name type="scientific">Melia azedarach</name>
    <name type="common">Chinaberry tree</name>
    <dbReference type="NCBI Taxonomy" id="155640"/>
    <lineage>
        <taxon>Eukaryota</taxon>
        <taxon>Viridiplantae</taxon>
        <taxon>Streptophyta</taxon>
        <taxon>Embryophyta</taxon>
        <taxon>Tracheophyta</taxon>
        <taxon>Spermatophyta</taxon>
        <taxon>Magnoliopsida</taxon>
        <taxon>eudicotyledons</taxon>
        <taxon>Gunneridae</taxon>
        <taxon>Pentapetalae</taxon>
        <taxon>rosids</taxon>
        <taxon>malvids</taxon>
        <taxon>Sapindales</taxon>
        <taxon>Meliaceae</taxon>
        <taxon>Melia</taxon>
    </lineage>
</organism>
<sequence length="313" mass="35774">MGSQTQPKIPVIDLSKEDLKPGTSTWLSTCKDIRHAFEEFGCFEAIYHKVSQELRKEVLASTEELFDVPLELKVKNTSTKPYFEYYGQYTIIPLYESLAIDNPETLNATQTFTNLMWPAGNNRFCANSHSISELVVELDKLVMRMLFESYGVEGYYDSYIGSLNYLLRYFKYRAPEKNETTMGLTPHTDKTVTSIIHQINHVNGLQVQMKGGEWIDVEPSPSSYIVMAGDALMAWSNDRIPPCRHQVIMNESETRYSLGLFSFSNGEVDIPKELGDEKRPLKYKSFDHFGFLYFNQSEEGKKSACSIKAYCGI</sequence>